<evidence type="ECO:0000256" key="1">
    <source>
        <dbReference type="SAM" id="SignalP"/>
    </source>
</evidence>
<dbReference type="AlphaFoldDB" id="A0AAD1WB71"/>
<evidence type="ECO:0000313" key="3">
    <source>
        <dbReference type="Proteomes" id="UP001295444"/>
    </source>
</evidence>
<reference evidence="2" key="1">
    <citation type="submission" date="2022-03" db="EMBL/GenBank/DDBJ databases">
        <authorList>
            <person name="Alioto T."/>
            <person name="Alioto T."/>
            <person name="Gomez Garrido J."/>
        </authorList>
    </citation>
    <scope>NUCLEOTIDE SEQUENCE</scope>
</reference>
<feature type="chain" id="PRO_5042125807" evidence="1">
    <location>
        <begin position="20"/>
        <end position="185"/>
    </location>
</feature>
<sequence length="185" mass="21000">MRAVSRVHVCIACTLASFACTPGPRARYTLRMHLVPMRQLQCLLLRSGFRVCAAHAQLTSDEFARFEHARIGGDVRYDVTRLFKRQTWIKLLPDVLIRSLEDLFSYSSQFELRLYFTGKSKKAGSSLDDLAYWSKISVTPDAASGILKDPKGRIVIPQDSSVLLVRQFHGYGHVRRRGVLAMLKE</sequence>
<feature type="signal peptide" evidence="1">
    <location>
        <begin position="1"/>
        <end position="19"/>
    </location>
</feature>
<accession>A0AAD1WB71</accession>
<evidence type="ECO:0000313" key="2">
    <source>
        <dbReference type="EMBL" id="CAH2300966.1"/>
    </source>
</evidence>
<keyword evidence="1" id="KW-0732">Signal</keyword>
<protein>
    <submittedName>
        <fullName evidence="2">Uncharacterized protein</fullName>
    </submittedName>
</protein>
<proteinExistence type="predicted"/>
<organism evidence="2 3">
    <name type="scientific">Pelobates cultripes</name>
    <name type="common">Western spadefoot toad</name>
    <dbReference type="NCBI Taxonomy" id="61616"/>
    <lineage>
        <taxon>Eukaryota</taxon>
        <taxon>Metazoa</taxon>
        <taxon>Chordata</taxon>
        <taxon>Craniata</taxon>
        <taxon>Vertebrata</taxon>
        <taxon>Euteleostomi</taxon>
        <taxon>Amphibia</taxon>
        <taxon>Batrachia</taxon>
        <taxon>Anura</taxon>
        <taxon>Pelobatoidea</taxon>
        <taxon>Pelobatidae</taxon>
        <taxon>Pelobates</taxon>
    </lineage>
</organism>
<dbReference type="EMBL" id="OW240917">
    <property type="protein sequence ID" value="CAH2300966.1"/>
    <property type="molecule type" value="Genomic_DNA"/>
</dbReference>
<gene>
    <name evidence="2" type="ORF">PECUL_23A016141</name>
</gene>
<keyword evidence="3" id="KW-1185">Reference proteome</keyword>
<name>A0AAD1WB71_PELCU</name>
<dbReference type="Proteomes" id="UP001295444">
    <property type="component" value="Chromosome 06"/>
</dbReference>
<dbReference type="PROSITE" id="PS51257">
    <property type="entry name" value="PROKAR_LIPOPROTEIN"/>
    <property type="match status" value="1"/>
</dbReference>